<evidence type="ECO:0000256" key="11">
    <source>
        <dbReference type="ARBA" id="ARBA00022692"/>
    </source>
</evidence>
<keyword evidence="19" id="KW-1185">Reference proteome</keyword>
<dbReference type="RefSeq" id="WP_066079447.1">
    <property type="nucleotide sequence ID" value="NZ_JAFDPW010000002.1"/>
</dbReference>
<evidence type="ECO:0000256" key="1">
    <source>
        <dbReference type="ARBA" id="ARBA00001971"/>
    </source>
</evidence>
<dbReference type="Proteomes" id="UP001525379">
    <property type="component" value="Unassembled WGS sequence"/>
</dbReference>
<sequence length="145" mass="15968">MTIDFIEYPRAPKTKKTNWEKTGWMFMRGSGVVLVILIFGHLFTNLMVGDGIKAIDFAFVGGKMSDPFWKVWDSLLLVLAFIHGANGMRTIINDYISGKGLNKGLQLTLGIVTIVMIVLGLLVIFTFDPCPANSPADLLPKFCAA</sequence>
<keyword evidence="13" id="KW-0249">Electron transport</keyword>
<keyword evidence="6" id="KW-0813">Transport</keyword>
<comment type="caution">
    <text evidence="18">The sequence shown here is derived from an EMBL/GenBank/DDBJ whole genome shotgun (WGS) entry which is preliminary data.</text>
</comment>
<evidence type="ECO:0000313" key="18">
    <source>
        <dbReference type="EMBL" id="MCT2041813.1"/>
    </source>
</evidence>
<evidence type="ECO:0000256" key="15">
    <source>
        <dbReference type="ARBA" id="ARBA00023004"/>
    </source>
</evidence>
<dbReference type="PANTHER" id="PTHR38689">
    <property type="entry name" value="SUCCINATE DEHYDROGENASE HYDROPHOBIC MEMBRANE ANCHOR SUBUNIT"/>
    <property type="match status" value="1"/>
</dbReference>
<protein>
    <recommendedName>
        <fullName evidence="5">Succinate dehydrogenase hydrophobic membrane anchor subunit</fullName>
    </recommendedName>
</protein>
<evidence type="ECO:0000256" key="10">
    <source>
        <dbReference type="ARBA" id="ARBA00022617"/>
    </source>
</evidence>
<evidence type="ECO:0000256" key="9">
    <source>
        <dbReference type="ARBA" id="ARBA00022532"/>
    </source>
</evidence>
<feature type="transmembrane region" description="Helical" evidence="17">
    <location>
        <begin position="25"/>
        <end position="48"/>
    </location>
</feature>
<dbReference type="EMBL" id="JALXSQ010000001">
    <property type="protein sequence ID" value="MCT2041813.1"/>
    <property type="molecule type" value="Genomic_DNA"/>
</dbReference>
<keyword evidence="14 17" id="KW-1133">Transmembrane helix</keyword>
<keyword evidence="11 17" id="KW-0812">Transmembrane</keyword>
<keyword evidence="16 17" id="KW-0472">Membrane</keyword>
<dbReference type="SUPFAM" id="SSF81343">
    <property type="entry name" value="Fumarate reductase respiratory complex transmembrane subunits"/>
    <property type="match status" value="1"/>
</dbReference>
<dbReference type="InterPro" id="IPR034804">
    <property type="entry name" value="SQR/QFR_C/D"/>
</dbReference>
<reference evidence="18 19" key="1">
    <citation type="submission" date="2022-04" db="EMBL/GenBank/DDBJ databases">
        <title>Human microbiome associated bacterial genomes.</title>
        <authorList>
            <person name="Sandstrom S."/>
            <person name="Salamzade R."/>
            <person name="Kalan L.R."/>
        </authorList>
    </citation>
    <scope>NUCLEOTIDE SEQUENCE [LARGE SCALE GENOMIC DNA]</scope>
    <source>
        <strain evidence="19">p3-SID1799</strain>
    </source>
</reference>
<feature type="transmembrane region" description="Helical" evidence="17">
    <location>
        <begin position="107"/>
        <end position="127"/>
    </location>
</feature>
<evidence type="ECO:0000256" key="3">
    <source>
        <dbReference type="ARBA" id="ARBA00004429"/>
    </source>
</evidence>
<evidence type="ECO:0000256" key="13">
    <source>
        <dbReference type="ARBA" id="ARBA00022982"/>
    </source>
</evidence>
<evidence type="ECO:0000256" key="17">
    <source>
        <dbReference type="SAM" id="Phobius"/>
    </source>
</evidence>
<evidence type="ECO:0000256" key="12">
    <source>
        <dbReference type="ARBA" id="ARBA00022723"/>
    </source>
</evidence>
<keyword evidence="10" id="KW-0349">Heme</keyword>
<evidence type="ECO:0000256" key="14">
    <source>
        <dbReference type="ARBA" id="ARBA00022989"/>
    </source>
</evidence>
<dbReference type="Pfam" id="PF01127">
    <property type="entry name" value="Sdh_cyt"/>
    <property type="match status" value="1"/>
</dbReference>
<dbReference type="InterPro" id="IPR000701">
    <property type="entry name" value="SuccDH_FuR_B_TM-su"/>
</dbReference>
<comment type="function">
    <text evidence="2">Membrane-anchoring subunit of succinate dehydrogenase (SDH).</text>
</comment>
<comment type="pathway">
    <text evidence="4">Carbohydrate metabolism; tricarboxylic acid cycle.</text>
</comment>
<keyword evidence="12" id="KW-0479">Metal-binding</keyword>
<dbReference type="NCBIfam" id="TIGR02968">
    <property type="entry name" value="succ_dehyd_anc"/>
    <property type="match status" value="1"/>
</dbReference>
<keyword evidence="9" id="KW-0816">Tricarboxylic acid cycle</keyword>
<proteinExistence type="predicted"/>
<evidence type="ECO:0000256" key="7">
    <source>
        <dbReference type="ARBA" id="ARBA00022475"/>
    </source>
</evidence>
<evidence type="ECO:0000256" key="8">
    <source>
        <dbReference type="ARBA" id="ARBA00022519"/>
    </source>
</evidence>
<evidence type="ECO:0000313" key="19">
    <source>
        <dbReference type="Proteomes" id="UP001525379"/>
    </source>
</evidence>
<dbReference type="Gene3D" id="1.20.1300.10">
    <property type="entry name" value="Fumarate reductase/succinate dehydrogenase, transmembrane subunit"/>
    <property type="match status" value="1"/>
</dbReference>
<keyword evidence="8" id="KW-0997">Cell inner membrane</keyword>
<evidence type="ECO:0000256" key="16">
    <source>
        <dbReference type="ARBA" id="ARBA00023136"/>
    </source>
</evidence>
<dbReference type="InterPro" id="IPR014312">
    <property type="entry name" value="Succ_DH_anchor"/>
</dbReference>
<evidence type="ECO:0000256" key="5">
    <source>
        <dbReference type="ARBA" id="ARBA00019425"/>
    </source>
</evidence>
<name>A0ABT2HU16_9MICO</name>
<comment type="cofactor">
    <cofactor evidence="1">
        <name>heme</name>
        <dbReference type="ChEBI" id="CHEBI:30413"/>
    </cofactor>
</comment>
<feature type="transmembrane region" description="Helical" evidence="17">
    <location>
        <begin position="68"/>
        <end position="86"/>
    </location>
</feature>
<keyword evidence="15" id="KW-0408">Iron</keyword>
<evidence type="ECO:0000256" key="4">
    <source>
        <dbReference type="ARBA" id="ARBA00005163"/>
    </source>
</evidence>
<organism evidence="18 19">
    <name type="scientific">Pseudoclavibacter albus</name>
    <dbReference type="NCBI Taxonomy" id="272241"/>
    <lineage>
        <taxon>Bacteria</taxon>
        <taxon>Bacillati</taxon>
        <taxon>Actinomycetota</taxon>
        <taxon>Actinomycetes</taxon>
        <taxon>Micrococcales</taxon>
        <taxon>Microbacteriaceae</taxon>
        <taxon>Pseudoclavibacter</taxon>
    </lineage>
</organism>
<accession>A0ABT2HU16</accession>
<evidence type="ECO:0000256" key="6">
    <source>
        <dbReference type="ARBA" id="ARBA00022448"/>
    </source>
</evidence>
<keyword evidence="7" id="KW-1003">Cell membrane</keyword>
<dbReference type="PANTHER" id="PTHR38689:SF1">
    <property type="entry name" value="SUCCINATE DEHYDROGENASE HYDROPHOBIC MEMBRANE ANCHOR SUBUNIT"/>
    <property type="match status" value="1"/>
</dbReference>
<dbReference type="CDD" id="cd03500">
    <property type="entry name" value="SQR_TypeA_SdhD_like"/>
    <property type="match status" value="1"/>
</dbReference>
<gene>
    <name evidence="18" type="primary">sdhD</name>
    <name evidence="18" type="ORF">M3D15_00420</name>
</gene>
<evidence type="ECO:0000256" key="2">
    <source>
        <dbReference type="ARBA" id="ARBA00004050"/>
    </source>
</evidence>
<comment type="subcellular location">
    <subcellularLocation>
        <location evidence="3">Cell inner membrane</location>
        <topology evidence="3">Multi-pass membrane protein</topology>
    </subcellularLocation>
</comment>